<sequence length="50" mass="5952">MGKQLQMHSLTQDVIICKHFHFNSLVYFDFNSFRNLISLAFRVNQLNSFT</sequence>
<reference evidence="1" key="1">
    <citation type="journal article" date="2017" name="Nature">
        <title>The sunflower genome provides insights into oil metabolism, flowering and Asterid evolution.</title>
        <authorList>
            <person name="Badouin H."/>
            <person name="Gouzy J."/>
            <person name="Grassa C.J."/>
            <person name="Murat F."/>
            <person name="Staton S.E."/>
            <person name="Cottret L."/>
            <person name="Lelandais-Briere C."/>
            <person name="Owens G.L."/>
            <person name="Carrere S."/>
            <person name="Mayjonade B."/>
            <person name="Legrand L."/>
            <person name="Gill N."/>
            <person name="Kane N.C."/>
            <person name="Bowers J.E."/>
            <person name="Hubner S."/>
            <person name="Bellec A."/>
            <person name="Berard A."/>
            <person name="Berges H."/>
            <person name="Blanchet N."/>
            <person name="Boniface M.C."/>
            <person name="Brunel D."/>
            <person name="Catrice O."/>
            <person name="Chaidir N."/>
            <person name="Claudel C."/>
            <person name="Donnadieu C."/>
            <person name="Faraut T."/>
            <person name="Fievet G."/>
            <person name="Helmstetter N."/>
            <person name="King M."/>
            <person name="Knapp S.J."/>
            <person name="Lai Z."/>
            <person name="Le Paslier M.C."/>
            <person name="Lippi Y."/>
            <person name="Lorenzon L."/>
            <person name="Mandel J.R."/>
            <person name="Marage G."/>
            <person name="Marchand G."/>
            <person name="Marquand E."/>
            <person name="Bret-Mestries E."/>
            <person name="Morien E."/>
            <person name="Nambeesan S."/>
            <person name="Nguyen T."/>
            <person name="Pegot-Espagnet P."/>
            <person name="Pouilly N."/>
            <person name="Raftis F."/>
            <person name="Sallet E."/>
            <person name="Schiex T."/>
            <person name="Thomas J."/>
            <person name="Vandecasteele C."/>
            <person name="Vares D."/>
            <person name="Vear F."/>
            <person name="Vautrin S."/>
            <person name="Crespi M."/>
            <person name="Mangin B."/>
            <person name="Burke J.M."/>
            <person name="Salse J."/>
            <person name="Munos S."/>
            <person name="Vincourt P."/>
            <person name="Rieseberg L.H."/>
            <person name="Langlade N.B."/>
        </authorList>
    </citation>
    <scope>NUCLEOTIDE SEQUENCE</scope>
    <source>
        <tissue evidence="1">Leaves</tissue>
    </source>
</reference>
<comment type="caution">
    <text evidence="1">The sequence shown here is derived from an EMBL/GenBank/DDBJ whole genome shotgun (WGS) entry which is preliminary data.</text>
</comment>
<name>A0A9K3EJX8_HELAN</name>
<dbReference type="Gramene" id="mRNA:HanXRQr2_Chr13g0599611">
    <property type="protein sequence ID" value="CDS:HanXRQr2_Chr13g0599611.1"/>
    <property type="gene ID" value="HanXRQr2_Chr13g0599611"/>
</dbReference>
<reference evidence="1" key="2">
    <citation type="submission" date="2020-06" db="EMBL/GenBank/DDBJ databases">
        <title>Helianthus annuus Genome sequencing and assembly Release 2.</title>
        <authorList>
            <person name="Gouzy J."/>
            <person name="Langlade N."/>
            <person name="Munos S."/>
        </authorList>
    </citation>
    <scope>NUCLEOTIDE SEQUENCE</scope>
    <source>
        <tissue evidence="1">Leaves</tissue>
    </source>
</reference>
<proteinExistence type="predicted"/>
<evidence type="ECO:0000313" key="2">
    <source>
        <dbReference type="Proteomes" id="UP000215914"/>
    </source>
</evidence>
<gene>
    <name evidence="1" type="ORF">HanXRQr2_Chr13g0599611</name>
</gene>
<dbReference type="Proteomes" id="UP000215914">
    <property type="component" value="Unassembled WGS sequence"/>
</dbReference>
<evidence type="ECO:0000313" key="1">
    <source>
        <dbReference type="EMBL" id="KAF5774374.1"/>
    </source>
</evidence>
<keyword evidence="2" id="KW-1185">Reference proteome</keyword>
<organism evidence="1 2">
    <name type="scientific">Helianthus annuus</name>
    <name type="common">Common sunflower</name>
    <dbReference type="NCBI Taxonomy" id="4232"/>
    <lineage>
        <taxon>Eukaryota</taxon>
        <taxon>Viridiplantae</taxon>
        <taxon>Streptophyta</taxon>
        <taxon>Embryophyta</taxon>
        <taxon>Tracheophyta</taxon>
        <taxon>Spermatophyta</taxon>
        <taxon>Magnoliopsida</taxon>
        <taxon>eudicotyledons</taxon>
        <taxon>Gunneridae</taxon>
        <taxon>Pentapetalae</taxon>
        <taxon>asterids</taxon>
        <taxon>campanulids</taxon>
        <taxon>Asterales</taxon>
        <taxon>Asteraceae</taxon>
        <taxon>Asteroideae</taxon>
        <taxon>Heliantheae alliance</taxon>
        <taxon>Heliantheae</taxon>
        <taxon>Helianthus</taxon>
    </lineage>
</organism>
<protein>
    <submittedName>
        <fullName evidence="1">Uncharacterized protein</fullName>
    </submittedName>
</protein>
<dbReference type="AlphaFoldDB" id="A0A9K3EJX8"/>
<dbReference type="EMBL" id="MNCJ02000328">
    <property type="protein sequence ID" value="KAF5774374.1"/>
    <property type="molecule type" value="Genomic_DNA"/>
</dbReference>
<accession>A0A9K3EJX8</accession>